<dbReference type="GO" id="GO:0003700">
    <property type="term" value="F:DNA-binding transcription factor activity"/>
    <property type="evidence" value="ECO:0007669"/>
    <property type="project" value="InterPro"/>
</dbReference>
<dbReference type="InterPro" id="IPR016177">
    <property type="entry name" value="DNA-bd_dom_sf"/>
</dbReference>
<keyword evidence="6" id="KW-1185">Reference proteome</keyword>
<evidence type="ECO:0000313" key="5">
    <source>
        <dbReference type="EMBL" id="AFC22132.1"/>
    </source>
</evidence>
<dbReference type="SUPFAM" id="SSF54060">
    <property type="entry name" value="His-Me finger endonucleases"/>
    <property type="match status" value="1"/>
</dbReference>
<feature type="domain" description="AP2/ERF" evidence="4">
    <location>
        <begin position="107"/>
        <end position="165"/>
    </location>
</feature>
<dbReference type="GeneID" id="13997566"/>
<reference evidence="5 6" key="1">
    <citation type="journal article" date="2012" name="J. Virol.">
        <title>Complete Genome Sequence of Cronobacter sakazakii Bacteriophage vB_CsaM_GAP161.</title>
        <authorList>
            <person name="Abbasifar R."/>
            <person name="Kropinski A.M."/>
            <person name="Sabour P.M."/>
            <person name="Ackermann H.W."/>
            <person name="Lingohr E.J."/>
            <person name="Griffiths M.W."/>
        </authorList>
    </citation>
    <scope>NUCLEOTIDE SEQUENCE [LARGE SCALE GENOMIC DNA]</scope>
</reference>
<name>K4F808_9CAUD</name>
<evidence type="ECO:0000256" key="2">
    <source>
        <dbReference type="ARBA" id="ARBA00023125"/>
    </source>
</evidence>
<dbReference type="InterPro" id="IPR044925">
    <property type="entry name" value="His-Me_finger_sf"/>
</dbReference>
<dbReference type="KEGG" id="vg:13997566"/>
<dbReference type="GO" id="GO:0003677">
    <property type="term" value="F:DNA binding"/>
    <property type="evidence" value="ECO:0007669"/>
    <property type="project" value="UniProtKB-KW"/>
</dbReference>
<dbReference type="Proteomes" id="UP000000455">
    <property type="component" value="Segment"/>
</dbReference>
<keyword evidence="2" id="KW-0238">DNA-binding</keyword>
<dbReference type="SMART" id="SM00380">
    <property type="entry name" value="AP2"/>
    <property type="match status" value="1"/>
</dbReference>
<dbReference type="RefSeq" id="YP_006986301.1">
    <property type="nucleotide sequence ID" value="NC_019398.1"/>
</dbReference>
<dbReference type="SUPFAM" id="SSF54171">
    <property type="entry name" value="DNA-binding domain"/>
    <property type="match status" value="1"/>
</dbReference>
<accession>K4F808</accession>
<gene>
    <name evidence="5" type="ORF">GAP161_025</name>
</gene>
<dbReference type="InterPro" id="IPR036955">
    <property type="entry name" value="AP2/ERF_dom_sf"/>
</dbReference>
<evidence type="ECO:0000313" key="6">
    <source>
        <dbReference type="Proteomes" id="UP000000455"/>
    </source>
</evidence>
<protein>
    <recommendedName>
        <fullName evidence="4">AP2/ERF domain-containing protein</fullName>
    </recommendedName>
</protein>
<keyword evidence="3" id="KW-0804">Transcription</keyword>
<dbReference type="OrthoDB" id="21336at10239"/>
<evidence type="ECO:0000256" key="3">
    <source>
        <dbReference type="ARBA" id="ARBA00023163"/>
    </source>
</evidence>
<sequence>MGSKSEKEIDGIKDLLTKVRIDYNTGKVYWLKNGMEAGTKTKKGYTRIETKGVKYMRHRVIFYSRFGYLPDMIDHIKGVDVGDFPDNLRPASTAENNANHINKRKNNTSGSIGVYPRGNRFSASIQYKGKRKHLGSFATVEEAQAAYNDAAKEIFGNFHNEETNK</sequence>
<organism evidence="5 6">
    <name type="scientific">Cronobacter phage vB_CsaM_GAP161</name>
    <dbReference type="NCBI Taxonomy" id="1141138"/>
    <lineage>
        <taxon>Viruses</taxon>
        <taxon>Duplodnaviria</taxon>
        <taxon>Heunggongvirae</taxon>
        <taxon>Uroviricota</taxon>
        <taxon>Caudoviricetes</taxon>
        <taxon>Pantevenvirales</taxon>
        <taxon>Straboviridae</taxon>
        <taxon>Pseudotevenvirus</taxon>
        <taxon>Pseudotevenvirus gap161</taxon>
    </lineage>
</organism>
<evidence type="ECO:0000256" key="1">
    <source>
        <dbReference type="ARBA" id="ARBA00023015"/>
    </source>
</evidence>
<dbReference type="EMBL" id="JN882287">
    <property type="protein sequence ID" value="AFC22132.1"/>
    <property type="molecule type" value="Genomic_DNA"/>
</dbReference>
<dbReference type="Gene3D" id="3.30.730.10">
    <property type="entry name" value="AP2/ERF domain"/>
    <property type="match status" value="1"/>
</dbReference>
<keyword evidence="1" id="KW-0805">Transcription regulation</keyword>
<dbReference type="PROSITE" id="PS51032">
    <property type="entry name" value="AP2_ERF"/>
    <property type="match status" value="1"/>
</dbReference>
<proteinExistence type="predicted"/>
<dbReference type="InterPro" id="IPR001471">
    <property type="entry name" value="AP2/ERF_dom"/>
</dbReference>
<evidence type="ECO:0000259" key="4">
    <source>
        <dbReference type="PROSITE" id="PS51032"/>
    </source>
</evidence>